<name>A0A1I8AUN0_9BILA</name>
<keyword evidence="1" id="KW-1185">Reference proteome</keyword>
<organism evidence="1 2">
    <name type="scientific">Steinernema glaseri</name>
    <dbReference type="NCBI Taxonomy" id="37863"/>
    <lineage>
        <taxon>Eukaryota</taxon>
        <taxon>Metazoa</taxon>
        <taxon>Ecdysozoa</taxon>
        <taxon>Nematoda</taxon>
        <taxon>Chromadorea</taxon>
        <taxon>Rhabditida</taxon>
        <taxon>Tylenchina</taxon>
        <taxon>Panagrolaimomorpha</taxon>
        <taxon>Strongyloidoidea</taxon>
        <taxon>Steinernematidae</taxon>
        <taxon>Steinernema</taxon>
    </lineage>
</organism>
<evidence type="ECO:0000313" key="1">
    <source>
        <dbReference type="Proteomes" id="UP000095287"/>
    </source>
</evidence>
<dbReference type="AlphaFoldDB" id="A0A1I8AUN0"/>
<protein>
    <submittedName>
        <fullName evidence="2">FBA_2 domain-containing protein</fullName>
    </submittedName>
</protein>
<proteinExistence type="predicted"/>
<sequence length="369" mass="42511">MQNDLIYKLILNAHNLGRRLCSVEALGLLPRQYFTVNVIHLFTPHRIENNIKTHLLCAYAHLLILTSYIMNTVPRLFVESVCLCLADRPSVRESTKIQIWGKICTATVKKIHTLRVYLDGSSKKIYAAALPALECGYSNVVSLDTIDLKFITNFWIETQIFSMETLPSSYKEITLDDLQRFIHFIRPVRNERHPLRCDYESPNTLELSRESQWINGQLLSMRLPVESVTLRNVEAAQFFETAGPLYYINYEGPALKQSTFDALIEKFVPIDGGSFNVKQSISDEQVTKLLEKCALSNKTVSIWVLPEDSTQIHDSTYQHDYVRYYSETIERAKAFCFGSKEKEKLQLQVCHYKGSIGWMWFDTSRLPSS</sequence>
<evidence type="ECO:0000313" key="2">
    <source>
        <dbReference type="WBParaSite" id="L893_g9243.t1"/>
    </source>
</evidence>
<reference evidence="2" key="1">
    <citation type="submission" date="2016-11" db="UniProtKB">
        <authorList>
            <consortium name="WormBaseParasite"/>
        </authorList>
    </citation>
    <scope>IDENTIFICATION</scope>
</reference>
<accession>A0A1I8AUN0</accession>
<dbReference type="WBParaSite" id="L893_g9243.t1">
    <property type="protein sequence ID" value="L893_g9243.t1"/>
    <property type="gene ID" value="L893_g9243"/>
</dbReference>
<dbReference type="Proteomes" id="UP000095287">
    <property type="component" value="Unplaced"/>
</dbReference>